<evidence type="ECO:0000256" key="1">
    <source>
        <dbReference type="SAM" id="MobiDB-lite"/>
    </source>
</evidence>
<dbReference type="GO" id="GO:0005737">
    <property type="term" value="C:cytoplasm"/>
    <property type="evidence" value="ECO:0007669"/>
    <property type="project" value="TreeGrafter"/>
</dbReference>
<dbReference type="WBParaSite" id="L893_g31859.t1">
    <property type="protein sequence ID" value="L893_g31859.t1"/>
    <property type="gene ID" value="L893_g31859"/>
</dbReference>
<evidence type="ECO:0000313" key="3">
    <source>
        <dbReference type="Proteomes" id="UP000095287"/>
    </source>
</evidence>
<keyword evidence="3" id="KW-1185">Reference proteome</keyword>
<proteinExistence type="predicted"/>
<organism evidence="3 4">
    <name type="scientific">Steinernema glaseri</name>
    <dbReference type="NCBI Taxonomy" id="37863"/>
    <lineage>
        <taxon>Eukaryota</taxon>
        <taxon>Metazoa</taxon>
        <taxon>Ecdysozoa</taxon>
        <taxon>Nematoda</taxon>
        <taxon>Chromadorea</taxon>
        <taxon>Rhabditida</taxon>
        <taxon>Tylenchina</taxon>
        <taxon>Panagrolaimomorpha</taxon>
        <taxon>Strongyloidoidea</taxon>
        <taxon>Steinernematidae</taxon>
        <taxon>Steinernema</taxon>
    </lineage>
</organism>
<feature type="compositionally biased region" description="Basic residues" evidence="1">
    <location>
        <begin position="341"/>
        <end position="357"/>
    </location>
</feature>
<evidence type="ECO:0000313" key="4">
    <source>
        <dbReference type="WBParaSite" id="L893_g31859.t1"/>
    </source>
</evidence>
<dbReference type="InterPro" id="IPR040126">
    <property type="entry name" value="STOX1/2"/>
</dbReference>
<evidence type="ECO:0000259" key="2">
    <source>
        <dbReference type="Pfam" id="PF10264"/>
    </source>
</evidence>
<dbReference type="GO" id="GO:0005634">
    <property type="term" value="C:nucleus"/>
    <property type="evidence" value="ECO:0007669"/>
    <property type="project" value="TreeGrafter"/>
</dbReference>
<dbReference type="PANTHER" id="PTHR22437:SF0">
    <property type="entry name" value="FI21431P1"/>
    <property type="match status" value="1"/>
</dbReference>
<dbReference type="Proteomes" id="UP000095287">
    <property type="component" value="Unplaced"/>
</dbReference>
<feature type="region of interest" description="Disordered" evidence="1">
    <location>
        <begin position="258"/>
        <end position="277"/>
    </location>
</feature>
<dbReference type="Pfam" id="PF10264">
    <property type="entry name" value="WHD_Storkhead"/>
    <property type="match status" value="1"/>
</dbReference>
<dbReference type="InterPro" id="IPR019391">
    <property type="entry name" value="Storkhead-box_WHD"/>
</dbReference>
<feature type="region of interest" description="Disordered" evidence="1">
    <location>
        <begin position="335"/>
        <end position="357"/>
    </location>
</feature>
<name>A0A1I8A184_9BILA</name>
<feature type="region of interest" description="Disordered" evidence="1">
    <location>
        <begin position="420"/>
        <end position="439"/>
    </location>
</feature>
<feature type="domain" description="Winged helix Storkhead-box1" evidence="2">
    <location>
        <begin position="109"/>
        <end position="186"/>
    </location>
</feature>
<accession>A0A1I8A184</accession>
<reference evidence="4" key="1">
    <citation type="submission" date="2016-11" db="UniProtKB">
        <authorList>
            <consortium name="WormBaseParasite"/>
        </authorList>
    </citation>
    <scope>IDENTIFICATION</scope>
</reference>
<dbReference type="AlphaFoldDB" id="A0A1I8A184"/>
<sequence>MTLNVSSKCLAIVFEPVDASRRMRSSKNGHKMFASFVEENKLSFWNRDLVSAVCALEYVGFMRPSTLFVSCKTNQHLEVLRTSWSRRILKPAAGFSILSFGDMGGIQIDRVEQAQFVPLADVICDVIAQLNRLGQAATNETLSTEIRIRFAGVAPPTNDMIAQTLSSLIRTGLVYQMGKHLFVSVPAASVAQEKPSYPYHAALTAAPQSCTVECQTGKSIINEEISTKSEQEAANGNGAKSKAPKRGIFARLFARKENVSSPGNSKKTESDGKSPVVFSAQFPPSTWISNNKENNNVVVEDINTKRFYTVPENLCRNQNIYDDDETTEADTYINVREPPARRHNEHRRNKDKRRSRRYYISSSSECLNYGPIDPPEYLPPYEAEIIEQIKPERINAKHRRRTAHVPSSRLPVRTSTPIHAEIPTSRRPGSDSAYSASPVMPEDEESTTFFAKASSSSWSDQVVAQTAFDGIDEDSECNQHTYVNLGPIQFDSTQFEEITQIENTCSKQAATVEPRADTRNIFPVNL</sequence>
<dbReference type="GO" id="GO:0000977">
    <property type="term" value="F:RNA polymerase II transcription regulatory region sequence-specific DNA binding"/>
    <property type="evidence" value="ECO:0007669"/>
    <property type="project" value="TreeGrafter"/>
</dbReference>
<dbReference type="GO" id="GO:0006357">
    <property type="term" value="P:regulation of transcription by RNA polymerase II"/>
    <property type="evidence" value="ECO:0007669"/>
    <property type="project" value="InterPro"/>
</dbReference>
<dbReference type="PANTHER" id="PTHR22437">
    <property type="entry name" value="WINGED HELIX DOMAIN-CONTAINING PROTEIN"/>
    <property type="match status" value="1"/>
</dbReference>
<protein>
    <submittedName>
        <fullName evidence="4">Stork_head domain-containing protein</fullName>
    </submittedName>
</protein>